<evidence type="ECO:0000313" key="1">
    <source>
        <dbReference type="EMBL" id="MPN15034.1"/>
    </source>
</evidence>
<comment type="caution">
    <text evidence="1">The sequence shown here is derived from an EMBL/GenBank/DDBJ whole genome shotgun (WGS) entry which is preliminary data.</text>
</comment>
<accession>A0A645FS67</accession>
<dbReference type="EMBL" id="VSSQ01061743">
    <property type="protein sequence ID" value="MPN15034.1"/>
    <property type="molecule type" value="Genomic_DNA"/>
</dbReference>
<protein>
    <submittedName>
        <fullName evidence="1">Uncharacterized protein</fullName>
    </submittedName>
</protein>
<sequence length="63" mass="7662">MLRNIVLYKILIIMQQQQYQMIHLSKGLEALYQVKTKMINYIPQRKTVRIMQILDLVYLLYFG</sequence>
<name>A0A645FS67_9ZZZZ</name>
<gene>
    <name evidence="1" type="ORF">SDC9_162363</name>
</gene>
<organism evidence="1">
    <name type="scientific">bioreactor metagenome</name>
    <dbReference type="NCBI Taxonomy" id="1076179"/>
    <lineage>
        <taxon>unclassified sequences</taxon>
        <taxon>metagenomes</taxon>
        <taxon>ecological metagenomes</taxon>
    </lineage>
</organism>
<dbReference type="AlphaFoldDB" id="A0A645FS67"/>
<proteinExistence type="predicted"/>
<reference evidence="1" key="1">
    <citation type="submission" date="2019-08" db="EMBL/GenBank/DDBJ databases">
        <authorList>
            <person name="Kucharzyk K."/>
            <person name="Murdoch R.W."/>
            <person name="Higgins S."/>
            <person name="Loffler F."/>
        </authorList>
    </citation>
    <scope>NUCLEOTIDE SEQUENCE</scope>
</reference>